<evidence type="ECO:0000313" key="4">
    <source>
        <dbReference type="Proteomes" id="UP000198755"/>
    </source>
</evidence>
<evidence type="ECO:0000256" key="2">
    <source>
        <dbReference type="SAM" id="SignalP"/>
    </source>
</evidence>
<accession>A0A1I3Z5A0</accession>
<evidence type="ECO:0000313" key="3">
    <source>
        <dbReference type="EMBL" id="SFK38699.1"/>
    </source>
</evidence>
<evidence type="ECO:0000256" key="1">
    <source>
        <dbReference type="SAM" id="MobiDB-lite"/>
    </source>
</evidence>
<keyword evidence="4" id="KW-1185">Reference proteome</keyword>
<dbReference type="STRING" id="1612308.SAMN05444581_10752"/>
<reference evidence="3 4" key="1">
    <citation type="submission" date="2016-10" db="EMBL/GenBank/DDBJ databases">
        <authorList>
            <person name="de Groot N.N."/>
        </authorList>
    </citation>
    <scope>NUCLEOTIDE SEQUENCE [LARGE SCALE GENOMIC DNA]</scope>
    <source>
        <strain evidence="3 4">NE2</strain>
    </source>
</reference>
<protein>
    <recommendedName>
        <fullName evidence="5">LTXXQ motif family protein</fullName>
    </recommendedName>
</protein>
<evidence type="ECO:0008006" key="5">
    <source>
        <dbReference type="Google" id="ProtNLM"/>
    </source>
</evidence>
<dbReference type="AlphaFoldDB" id="A0A1I3Z5A0"/>
<feature type="chain" id="PRO_5011606959" description="LTXXQ motif family protein" evidence="2">
    <location>
        <begin position="39"/>
        <end position="227"/>
    </location>
</feature>
<proteinExistence type="predicted"/>
<dbReference type="OrthoDB" id="6159094at2"/>
<feature type="signal peptide" evidence="2">
    <location>
        <begin position="1"/>
        <end position="38"/>
    </location>
</feature>
<name>A0A1I3Z5A0_9HYPH</name>
<keyword evidence="2" id="KW-0732">Signal</keyword>
<feature type="region of interest" description="Disordered" evidence="1">
    <location>
        <begin position="158"/>
        <end position="182"/>
    </location>
</feature>
<sequence length="227" mass="25111">MSLRSCARPRVAGPVRALGTSALAVVALAAISLNPARAAENSEKDWPCRQILVEKISLPAVWSGPPVENIDWSKTPTMADRVKALAARRLSVEDAEREVQNFAATFDASRRDEKKTELTALFAGLFETLSSERAQVVSGLIRFGRRQKELAQKIRAENATLHSQSPSPPVPTPVGAAKEAQTDPRALEWDLRIFDERRQALTYVCETPTLIEQRLFALARVIQQNLE</sequence>
<organism evidence="3 4">
    <name type="scientific">Methylocapsa palsarum</name>
    <dbReference type="NCBI Taxonomy" id="1612308"/>
    <lineage>
        <taxon>Bacteria</taxon>
        <taxon>Pseudomonadati</taxon>
        <taxon>Pseudomonadota</taxon>
        <taxon>Alphaproteobacteria</taxon>
        <taxon>Hyphomicrobiales</taxon>
        <taxon>Beijerinckiaceae</taxon>
        <taxon>Methylocapsa</taxon>
    </lineage>
</organism>
<dbReference type="RefSeq" id="WP_091681786.1">
    <property type="nucleotide sequence ID" value="NZ_FOSN01000007.1"/>
</dbReference>
<dbReference type="Proteomes" id="UP000198755">
    <property type="component" value="Unassembled WGS sequence"/>
</dbReference>
<dbReference type="EMBL" id="FOSN01000007">
    <property type="protein sequence ID" value="SFK38699.1"/>
    <property type="molecule type" value="Genomic_DNA"/>
</dbReference>
<gene>
    <name evidence="3" type="ORF">SAMN05444581_10752</name>
</gene>